<evidence type="ECO:0000256" key="1">
    <source>
        <dbReference type="ARBA" id="ARBA00004442"/>
    </source>
</evidence>
<organism evidence="8 9">
    <name type="scientific">Rhizobium miluonense</name>
    <dbReference type="NCBI Taxonomy" id="411945"/>
    <lineage>
        <taxon>Bacteria</taxon>
        <taxon>Pseudomonadati</taxon>
        <taxon>Pseudomonadota</taxon>
        <taxon>Alphaproteobacteria</taxon>
        <taxon>Hyphomicrobiales</taxon>
        <taxon>Rhizobiaceae</taxon>
        <taxon>Rhizobium/Agrobacterium group</taxon>
        <taxon>Rhizobium</taxon>
    </lineage>
</organism>
<keyword evidence="4" id="KW-0998">Cell outer membrane</keyword>
<dbReference type="PANTHER" id="PTHR34001:SF3">
    <property type="entry name" value="BLL7405 PROTEIN"/>
    <property type="match status" value="1"/>
</dbReference>
<keyword evidence="2 6" id="KW-0732">Signal</keyword>
<evidence type="ECO:0000313" key="9">
    <source>
        <dbReference type="Proteomes" id="UP000199435"/>
    </source>
</evidence>
<keyword evidence="9" id="KW-1185">Reference proteome</keyword>
<evidence type="ECO:0000259" key="7">
    <source>
        <dbReference type="Pfam" id="PF13505"/>
    </source>
</evidence>
<protein>
    <submittedName>
        <fullName evidence="8">Outer membrane immunogenic protein</fullName>
    </submittedName>
</protein>
<evidence type="ECO:0000256" key="4">
    <source>
        <dbReference type="ARBA" id="ARBA00023237"/>
    </source>
</evidence>
<comment type="subcellular location">
    <subcellularLocation>
        <location evidence="1">Cell outer membrane</location>
    </subcellularLocation>
</comment>
<dbReference type="Pfam" id="PF13505">
    <property type="entry name" value="OMP_b-brl"/>
    <property type="match status" value="1"/>
</dbReference>
<feature type="chain" id="PRO_5008685831" evidence="6">
    <location>
        <begin position="32"/>
        <end position="217"/>
    </location>
</feature>
<keyword evidence="3" id="KW-0472">Membrane</keyword>
<evidence type="ECO:0000256" key="2">
    <source>
        <dbReference type="ARBA" id="ARBA00022729"/>
    </source>
</evidence>
<accession>A0A1C3WTM9</accession>
<dbReference type="AlphaFoldDB" id="A0A1C3WTM9"/>
<comment type="similarity">
    <text evidence="5">Belongs to the Omp25/RopB family.</text>
</comment>
<gene>
    <name evidence="8" type="ORF">GA0061102_103947</name>
</gene>
<feature type="signal peptide" evidence="6">
    <location>
        <begin position="1"/>
        <end position="31"/>
    </location>
</feature>
<dbReference type="Gene3D" id="2.40.160.20">
    <property type="match status" value="1"/>
</dbReference>
<evidence type="ECO:0000313" key="8">
    <source>
        <dbReference type="EMBL" id="SCB43216.1"/>
    </source>
</evidence>
<evidence type="ECO:0000256" key="6">
    <source>
        <dbReference type="SAM" id="SignalP"/>
    </source>
</evidence>
<dbReference type="EMBL" id="FMAH01000039">
    <property type="protein sequence ID" value="SCB43216.1"/>
    <property type="molecule type" value="Genomic_DNA"/>
</dbReference>
<proteinExistence type="inferred from homology"/>
<dbReference type="InterPro" id="IPR027385">
    <property type="entry name" value="Beta-barrel_OMP"/>
</dbReference>
<evidence type="ECO:0000256" key="5">
    <source>
        <dbReference type="ARBA" id="ARBA00038306"/>
    </source>
</evidence>
<dbReference type="InterPro" id="IPR011250">
    <property type="entry name" value="OMP/PagP_B-barrel"/>
</dbReference>
<reference evidence="9" key="1">
    <citation type="submission" date="2016-08" db="EMBL/GenBank/DDBJ databases">
        <authorList>
            <person name="Varghese N."/>
            <person name="Submissions Spin"/>
        </authorList>
    </citation>
    <scope>NUCLEOTIDE SEQUENCE [LARGE SCALE GENOMIC DNA]</scope>
    <source>
        <strain evidence="9">HAMBI 2971</strain>
    </source>
</reference>
<dbReference type="STRING" id="411945.GA0061102_103947"/>
<dbReference type="InterPro" id="IPR051692">
    <property type="entry name" value="OMP-like"/>
</dbReference>
<dbReference type="GO" id="GO:0009279">
    <property type="term" value="C:cell outer membrane"/>
    <property type="evidence" value="ECO:0007669"/>
    <property type="project" value="UniProtKB-SubCell"/>
</dbReference>
<sequence>MGFVWSLPMSLSAKSILFAALTFAAATTASAADYTNYQAPDNSYERPAAFQWSGAYFGAHGGIASPKLNPFASGRGFAAGVQAGYNFQVGPGIVGAELEGSYLGNNEVRVPNGRLEERFRGAAKAKAGLTFDRTFVYGTAGLTMTKFEGGKGVSGPSGWKQGYLLGAGVEQGFGGGLSAKIEYNYVTTNDVTTYSAGGKSKTDVHDHVIKAGLNYRF</sequence>
<dbReference type="SUPFAM" id="SSF56925">
    <property type="entry name" value="OMPA-like"/>
    <property type="match status" value="1"/>
</dbReference>
<feature type="domain" description="Outer membrane protein beta-barrel" evidence="7">
    <location>
        <begin position="23"/>
        <end position="217"/>
    </location>
</feature>
<name>A0A1C3WTM9_9HYPH</name>
<dbReference type="PANTHER" id="PTHR34001">
    <property type="entry name" value="BLL7405 PROTEIN"/>
    <property type="match status" value="1"/>
</dbReference>
<dbReference type="Proteomes" id="UP000199435">
    <property type="component" value="Unassembled WGS sequence"/>
</dbReference>
<evidence type="ECO:0000256" key="3">
    <source>
        <dbReference type="ARBA" id="ARBA00023136"/>
    </source>
</evidence>